<evidence type="ECO:0000313" key="2">
    <source>
        <dbReference type="Proteomes" id="UP000685013"/>
    </source>
</evidence>
<dbReference type="EMBL" id="JAGKQH010000018">
    <property type="protein sequence ID" value="KAG6573084.1"/>
    <property type="molecule type" value="Genomic_DNA"/>
</dbReference>
<feature type="non-terminal residue" evidence="1">
    <location>
        <position position="1"/>
    </location>
</feature>
<dbReference type="PANTHER" id="PTHR34665">
    <property type="entry name" value="DUF3741 DOMAIN-CONTAINING PROTEIN"/>
    <property type="match status" value="1"/>
</dbReference>
<dbReference type="AlphaFoldDB" id="A0AAV6M0R1"/>
<reference evidence="1 2" key="1">
    <citation type="journal article" date="2021" name="Hortic Res">
        <title>The domestication of Cucurbita argyrosperma as revealed by the genome of its wild relative.</title>
        <authorList>
            <person name="Barrera-Redondo J."/>
            <person name="Sanchez-de la Vega G."/>
            <person name="Aguirre-Liguori J.A."/>
            <person name="Castellanos-Morales G."/>
            <person name="Gutierrez-Guerrero Y.T."/>
            <person name="Aguirre-Dugua X."/>
            <person name="Aguirre-Planter E."/>
            <person name="Tenaillon M.I."/>
            <person name="Lira-Saade R."/>
            <person name="Eguiarte L.E."/>
        </authorList>
    </citation>
    <scope>NUCLEOTIDE SEQUENCE [LARGE SCALE GENOMIC DNA]</scope>
    <source>
        <strain evidence="1">JBR-2021</strain>
    </source>
</reference>
<dbReference type="Proteomes" id="UP000685013">
    <property type="component" value="Chromosome 18"/>
</dbReference>
<evidence type="ECO:0000313" key="1">
    <source>
        <dbReference type="EMBL" id="KAG6573084.1"/>
    </source>
</evidence>
<accession>A0AAV6M0R1</accession>
<proteinExistence type="predicted"/>
<keyword evidence="2" id="KW-1185">Reference proteome</keyword>
<gene>
    <name evidence="1" type="ORF">SDJN03_26971</name>
</gene>
<dbReference type="PANTHER" id="PTHR34665:SF1">
    <property type="entry name" value="OS02G0595200 PROTEIN"/>
    <property type="match status" value="1"/>
</dbReference>
<comment type="caution">
    <text evidence="1">The sequence shown here is derived from an EMBL/GenBank/DDBJ whole genome shotgun (WGS) entry which is preliminary data.</text>
</comment>
<protein>
    <submittedName>
        <fullName evidence="1">Uncharacterized protein</fullName>
    </submittedName>
</protein>
<name>A0AAV6M0R1_9ROSI</name>
<organism evidence="1 2">
    <name type="scientific">Cucurbita argyrosperma subsp. sororia</name>
    <dbReference type="NCBI Taxonomy" id="37648"/>
    <lineage>
        <taxon>Eukaryota</taxon>
        <taxon>Viridiplantae</taxon>
        <taxon>Streptophyta</taxon>
        <taxon>Embryophyta</taxon>
        <taxon>Tracheophyta</taxon>
        <taxon>Spermatophyta</taxon>
        <taxon>Magnoliopsida</taxon>
        <taxon>eudicotyledons</taxon>
        <taxon>Gunneridae</taxon>
        <taxon>Pentapetalae</taxon>
        <taxon>rosids</taxon>
        <taxon>fabids</taxon>
        <taxon>Cucurbitales</taxon>
        <taxon>Cucurbitaceae</taxon>
        <taxon>Cucurbiteae</taxon>
        <taxon>Cucurbita</taxon>
    </lineage>
</organism>
<sequence>MAHSIPQFMKNKPEIEDGDRYLEIPKAVARAWQSHTGSSKPATEFAAHRRNCRSNPSRFKNEAVRKRRPAMELRAVAVGLV</sequence>